<dbReference type="Pfam" id="PF17871">
    <property type="entry name" value="AAA_lid_9"/>
    <property type="match status" value="1"/>
</dbReference>
<dbReference type="InterPro" id="IPR036628">
    <property type="entry name" value="Clp_N_dom_sf"/>
</dbReference>
<dbReference type="EMBL" id="JACHIP010000012">
    <property type="protein sequence ID" value="MBB5060380.1"/>
    <property type="molecule type" value="Genomic_DNA"/>
</dbReference>
<dbReference type="AlphaFoldDB" id="A0A7W8E7L0"/>
<dbReference type="SUPFAM" id="SSF81923">
    <property type="entry name" value="Double Clp-N motif"/>
    <property type="match status" value="1"/>
</dbReference>
<dbReference type="PROSITE" id="PS00870">
    <property type="entry name" value="CLPAB_1"/>
    <property type="match status" value="1"/>
</dbReference>
<dbReference type="InterPro" id="IPR027417">
    <property type="entry name" value="P-loop_NTPase"/>
</dbReference>
<dbReference type="NCBIfam" id="TIGR03345">
    <property type="entry name" value="VI_ClpV1"/>
    <property type="match status" value="1"/>
</dbReference>
<dbReference type="GO" id="GO:0016887">
    <property type="term" value="F:ATP hydrolysis activity"/>
    <property type="evidence" value="ECO:0007669"/>
    <property type="project" value="InterPro"/>
</dbReference>
<dbReference type="InterPro" id="IPR058680">
    <property type="entry name" value="NBD_SMAX1-like"/>
</dbReference>
<evidence type="ECO:0000256" key="5">
    <source>
        <dbReference type="PROSITE-ProRule" id="PRU01251"/>
    </source>
</evidence>
<keyword evidence="1 5" id="KW-0677">Repeat</keyword>
<dbReference type="GO" id="GO:0034605">
    <property type="term" value="P:cellular response to heat"/>
    <property type="evidence" value="ECO:0007669"/>
    <property type="project" value="TreeGrafter"/>
</dbReference>
<dbReference type="InterPro" id="IPR018368">
    <property type="entry name" value="ClpA/B_CS1"/>
</dbReference>
<dbReference type="Pfam" id="PF07724">
    <property type="entry name" value="AAA_2"/>
    <property type="match status" value="1"/>
</dbReference>
<reference evidence="8 9" key="1">
    <citation type="submission" date="2020-08" db="EMBL/GenBank/DDBJ databases">
        <title>Genomic Encyclopedia of Type Strains, Phase IV (KMG-V): Genome sequencing to study the core and pangenomes of soil and plant-associated prokaryotes.</title>
        <authorList>
            <person name="Whitman W."/>
        </authorList>
    </citation>
    <scope>NUCLEOTIDE SEQUENCE [LARGE SCALE GENOMIC DNA]</scope>
    <source>
        <strain evidence="8 9">M8UP14</strain>
    </source>
</reference>
<dbReference type="PANTHER" id="PTHR11638:SF184">
    <property type="entry name" value="ATPASE WITH CHAPERONE ACTIVITY"/>
    <property type="match status" value="1"/>
</dbReference>
<sequence>MITSVKPLVQRFDDATRQAMEGAAGLCLSRTHYEVEIEHFFTKALETEAIDLTRILQHFDVNRDRLDRDLQMSLKRLKTGNPRGPVFSNSLVAMFREAWSFASLALGATRIRTGHALLALLSEESLARMAAEISREFEKVSAEALSMQFAEITAGSSEDLADPSAGHEIATKTGAVAAAMPHLDQYTEDLTQAARQGKIEPVVGRDAEIRQMIDVLMRRRQNNPILTGEAGVGKTAVVEGLALRIAHGDVPEALKQVRLHNLDLTLLQARASVKGEFEGRLKGLLREVKSSPQPVILFIDEAHSLIGAGGQAGQGDAANILKPALARGELRTIAATTWAEYKRYFEKDAALTRRFQVIKIEEPSEALCETMLLGILPSLEKHHQIRVLDEAVSAAVRLSHRYMPGRQLPDKAVSVLDTACARVSLSQSTQPIAMEELARQIAASESRMSVLEREQLTGSDHSEQIAQCTAERQSASEQLVQMEARWHEEKSIVEQIISHHRLIEQLQSSTEGVDSEDALAKQQHALEELRMLRSQLRSLQAQPPLAHPAVDAHVVATVVAEWTGIPLGKMVDDEALKLLHLEDHLKQRIVGQDHALHAIAQRIWTSRANLEDPVKPIGVFMLAGPSGVGKTETALALADLLYGGEQNLITINMSEFQEPHSVSTLKGAPPGYVGYGEGGVLTEAVRRQPYSVVLLDEVEKAHHDVLELFFQVFDKGHLEDGEGRSIDFRHTLILLTTNAASATIAKLSSRVGDVPSPAELVSAIRPELNHVFKPAFLGRTLVVPYLPVRDEVLKQIIRLKIGKIQRRLATNHHVELDYDDALVELLARRCLEVESGARNVDHLLSNTVLPELSRTLLSRLAESEVLERVAISTSPEDTFTYAWTGGEAVVNENLATV</sequence>
<organism evidence="8 9">
    <name type="scientific">Granulicella aggregans</name>
    <dbReference type="NCBI Taxonomy" id="474949"/>
    <lineage>
        <taxon>Bacteria</taxon>
        <taxon>Pseudomonadati</taxon>
        <taxon>Acidobacteriota</taxon>
        <taxon>Terriglobia</taxon>
        <taxon>Terriglobales</taxon>
        <taxon>Acidobacteriaceae</taxon>
        <taxon>Granulicella</taxon>
    </lineage>
</organism>
<feature type="domain" description="Clp R" evidence="7">
    <location>
        <begin position="9"/>
        <end position="150"/>
    </location>
</feature>
<comment type="caution">
    <text evidence="8">The sequence shown here is derived from an EMBL/GenBank/DDBJ whole genome shotgun (WGS) entry which is preliminary data.</text>
</comment>
<keyword evidence="4" id="KW-0143">Chaperone</keyword>
<dbReference type="SUPFAM" id="SSF52540">
    <property type="entry name" value="P-loop containing nucleoside triphosphate hydrolases"/>
    <property type="match status" value="2"/>
</dbReference>
<dbReference type="Gene3D" id="3.40.50.300">
    <property type="entry name" value="P-loop containing nucleotide triphosphate hydrolases"/>
    <property type="match status" value="3"/>
</dbReference>
<gene>
    <name evidence="8" type="ORF">HDF16_005116</name>
</gene>
<evidence type="ECO:0000256" key="2">
    <source>
        <dbReference type="ARBA" id="ARBA00022741"/>
    </source>
</evidence>
<evidence type="ECO:0000256" key="1">
    <source>
        <dbReference type="ARBA" id="ARBA00022737"/>
    </source>
</evidence>
<proteinExistence type="predicted"/>
<dbReference type="InterPro" id="IPR001270">
    <property type="entry name" value="ClpA/B"/>
</dbReference>
<dbReference type="Pfam" id="PF10431">
    <property type="entry name" value="ClpB_D2-small"/>
    <property type="match status" value="1"/>
</dbReference>
<dbReference type="PANTHER" id="PTHR11638">
    <property type="entry name" value="ATP-DEPENDENT CLP PROTEASE"/>
    <property type="match status" value="1"/>
</dbReference>
<dbReference type="InterPro" id="IPR003959">
    <property type="entry name" value="ATPase_AAA_core"/>
</dbReference>
<keyword evidence="3" id="KW-0067">ATP-binding</keyword>
<dbReference type="FunFam" id="3.40.50.300:FF:000025">
    <property type="entry name" value="ATP-dependent Clp protease subunit"/>
    <property type="match status" value="1"/>
</dbReference>
<dbReference type="Pfam" id="PF23569">
    <property type="entry name" value="NBD_SMAX1"/>
    <property type="match status" value="1"/>
</dbReference>
<dbReference type="Pfam" id="PF02861">
    <property type="entry name" value="Clp_N"/>
    <property type="match status" value="1"/>
</dbReference>
<dbReference type="GO" id="GO:0005524">
    <property type="term" value="F:ATP binding"/>
    <property type="evidence" value="ECO:0007669"/>
    <property type="project" value="UniProtKB-KW"/>
</dbReference>
<dbReference type="InterPro" id="IPR004176">
    <property type="entry name" value="Clp_R_N"/>
</dbReference>
<dbReference type="InterPro" id="IPR019489">
    <property type="entry name" value="Clp_ATPase_C"/>
</dbReference>
<dbReference type="SMART" id="SM00382">
    <property type="entry name" value="AAA"/>
    <property type="match status" value="2"/>
</dbReference>
<evidence type="ECO:0000313" key="8">
    <source>
        <dbReference type="EMBL" id="MBB5060380.1"/>
    </source>
</evidence>
<dbReference type="InterPro" id="IPR050130">
    <property type="entry name" value="ClpA_ClpB"/>
</dbReference>
<dbReference type="CDD" id="cd19499">
    <property type="entry name" value="RecA-like_ClpB_Hsp104-like"/>
    <property type="match status" value="1"/>
</dbReference>
<keyword evidence="6" id="KW-0175">Coiled coil</keyword>
<evidence type="ECO:0000259" key="7">
    <source>
        <dbReference type="PROSITE" id="PS51903"/>
    </source>
</evidence>
<dbReference type="Gene3D" id="1.10.8.60">
    <property type="match status" value="1"/>
</dbReference>
<dbReference type="PRINTS" id="PR00300">
    <property type="entry name" value="CLPPROTEASEA"/>
</dbReference>
<name>A0A7W8E7L0_9BACT</name>
<dbReference type="InterPro" id="IPR003593">
    <property type="entry name" value="AAA+_ATPase"/>
</dbReference>
<feature type="coiled-coil region" evidence="6">
    <location>
        <begin position="434"/>
        <end position="485"/>
    </location>
</feature>
<dbReference type="GO" id="GO:0005737">
    <property type="term" value="C:cytoplasm"/>
    <property type="evidence" value="ECO:0007669"/>
    <property type="project" value="TreeGrafter"/>
</dbReference>
<evidence type="ECO:0000256" key="3">
    <source>
        <dbReference type="ARBA" id="ARBA00022840"/>
    </source>
</evidence>
<dbReference type="CDD" id="cd00009">
    <property type="entry name" value="AAA"/>
    <property type="match status" value="1"/>
</dbReference>
<evidence type="ECO:0000313" key="9">
    <source>
        <dbReference type="Proteomes" id="UP000540989"/>
    </source>
</evidence>
<dbReference type="Gene3D" id="1.10.1780.10">
    <property type="entry name" value="Clp, N-terminal domain"/>
    <property type="match status" value="1"/>
</dbReference>
<dbReference type="InterPro" id="IPR017729">
    <property type="entry name" value="ATPase_T6SS_ClpV1"/>
</dbReference>
<dbReference type="SMART" id="SM01086">
    <property type="entry name" value="ClpB_D2-small"/>
    <property type="match status" value="1"/>
</dbReference>
<keyword evidence="9" id="KW-1185">Reference proteome</keyword>
<evidence type="ECO:0000256" key="4">
    <source>
        <dbReference type="ARBA" id="ARBA00023186"/>
    </source>
</evidence>
<evidence type="ECO:0000256" key="6">
    <source>
        <dbReference type="SAM" id="Coils"/>
    </source>
</evidence>
<dbReference type="Proteomes" id="UP000540989">
    <property type="component" value="Unassembled WGS sequence"/>
</dbReference>
<dbReference type="RefSeq" id="WP_184222630.1">
    <property type="nucleotide sequence ID" value="NZ_JACHIP010000012.1"/>
</dbReference>
<keyword evidence="2" id="KW-0547">Nucleotide-binding</keyword>
<protein>
    <submittedName>
        <fullName evidence="8">Type VI secretion system protein VasG</fullName>
    </submittedName>
</protein>
<accession>A0A7W8E7L0</accession>
<dbReference type="InterPro" id="IPR041546">
    <property type="entry name" value="ClpA/ClpB_AAA_lid"/>
</dbReference>
<dbReference type="PROSITE" id="PS51903">
    <property type="entry name" value="CLP_R"/>
    <property type="match status" value="1"/>
</dbReference>